<dbReference type="GeneID" id="93709763"/>
<comment type="caution">
    <text evidence="1">The sequence shown here is derived from an EMBL/GenBank/DDBJ whole genome shotgun (WGS) entry which is preliminary data.</text>
</comment>
<reference evidence="1 2" key="1">
    <citation type="submission" date="2016-10" db="EMBL/GenBank/DDBJ databases">
        <authorList>
            <person name="Varghese N."/>
            <person name="Submissions S."/>
        </authorList>
    </citation>
    <scope>NUCLEOTIDE SEQUENCE [LARGE SCALE GENOMIC DNA]</scope>
    <source>
        <strain evidence="1 2">DSM 13796</strain>
    </source>
</reference>
<gene>
    <name evidence="1" type="ORF">SAMN02745910_01028</name>
</gene>
<evidence type="ECO:0000313" key="2">
    <source>
        <dbReference type="Proteomes" id="UP000182762"/>
    </source>
</evidence>
<protein>
    <submittedName>
        <fullName evidence="1">Uncharacterized protein</fullName>
    </submittedName>
</protein>
<proteinExistence type="predicted"/>
<accession>A0A1I5XST2</accession>
<dbReference type="Proteomes" id="UP000182762">
    <property type="component" value="Unassembled WGS sequence"/>
</dbReference>
<evidence type="ECO:0000313" key="1">
    <source>
        <dbReference type="EMBL" id="SFQ34807.1"/>
    </source>
</evidence>
<dbReference type="EMBL" id="FOXX01000002">
    <property type="protein sequence ID" value="SFQ34807.1"/>
    <property type="molecule type" value="Genomic_DNA"/>
</dbReference>
<keyword evidence="2" id="KW-1185">Reference proteome</keyword>
<dbReference type="RefSeq" id="WP_061803494.1">
    <property type="nucleotide sequence ID" value="NZ_FOXX01000002.1"/>
</dbReference>
<sequence length="104" mass="12339">MKNKTPFYFADYVWRNEKGHITYGMLLTKRPEDKGLKRLHEILQDAFIHHKKVAIKTVYDNREQALDGYVIHLSKEEDIFTFMDINGSKIVIDFYDVVDICLQD</sequence>
<organism evidence="1 2">
    <name type="scientific">Priestia endophytica DSM 13796</name>
    <dbReference type="NCBI Taxonomy" id="1121089"/>
    <lineage>
        <taxon>Bacteria</taxon>
        <taxon>Bacillati</taxon>
        <taxon>Bacillota</taxon>
        <taxon>Bacilli</taxon>
        <taxon>Bacillales</taxon>
        <taxon>Bacillaceae</taxon>
        <taxon>Priestia</taxon>
    </lineage>
</organism>
<name>A0A1I5XST2_9BACI</name>